<dbReference type="EMBL" id="FQZG01000123">
    <property type="protein sequence ID" value="SHJ97673.1"/>
    <property type="molecule type" value="Genomic_DNA"/>
</dbReference>
<name>A0A1M6NPN8_9ACTN</name>
<dbReference type="Proteomes" id="UP000184512">
    <property type="component" value="Unassembled WGS sequence"/>
</dbReference>
<organism evidence="1 2">
    <name type="scientific">Tessaracoccus bendigoensis DSM 12906</name>
    <dbReference type="NCBI Taxonomy" id="1123357"/>
    <lineage>
        <taxon>Bacteria</taxon>
        <taxon>Bacillati</taxon>
        <taxon>Actinomycetota</taxon>
        <taxon>Actinomycetes</taxon>
        <taxon>Propionibacteriales</taxon>
        <taxon>Propionibacteriaceae</taxon>
        <taxon>Tessaracoccus</taxon>
    </lineage>
</organism>
<sequence>MPHRLAGMSKFSIFIKAAGGVIATSIALLTALRENPQIGQGIDSAIEKLKSATNSENPKLRFDAKIAAIDAAADAVEVHFPGSAEPARWRRQAQGLRMRGELAWNSNTGSAQRRAMKALNSETAEVLGGVNARLVELQADQQELSD</sequence>
<reference evidence="1 2" key="1">
    <citation type="submission" date="2016-11" db="EMBL/GenBank/DDBJ databases">
        <authorList>
            <person name="Jaros S."/>
            <person name="Januszkiewicz K."/>
            <person name="Wedrychowicz H."/>
        </authorList>
    </citation>
    <scope>NUCLEOTIDE SEQUENCE [LARGE SCALE GENOMIC DNA]</scope>
    <source>
        <strain evidence="1 2">DSM 12906</strain>
    </source>
</reference>
<gene>
    <name evidence="1" type="ORF">SAMN02745244_03688</name>
</gene>
<evidence type="ECO:0000313" key="1">
    <source>
        <dbReference type="EMBL" id="SHJ97673.1"/>
    </source>
</evidence>
<keyword evidence="2" id="KW-1185">Reference proteome</keyword>
<accession>A0A1M6NPN8</accession>
<protein>
    <submittedName>
        <fullName evidence="1">Uncharacterized protein</fullName>
    </submittedName>
</protein>
<evidence type="ECO:0000313" key="2">
    <source>
        <dbReference type="Proteomes" id="UP000184512"/>
    </source>
</evidence>
<proteinExistence type="predicted"/>
<dbReference type="AlphaFoldDB" id="A0A1M6NPN8"/>